<dbReference type="GO" id="GO:0003824">
    <property type="term" value="F:catalytic activity"/>
    <property type="evidence" value="ECO:0007669"/>
    <property type="project" value="InterPro"/>
</dbReference>
<dbReference type="STRING" id="37625.SAMN05660420_00255"/>
<dbReference type="NCBIfam" id="TIGR04107">
    <property type="entry name" value="rSAM_HutW"/>
    <property type="match status" value="1"/>
</dbReference>
<organism evidence="2 3">
    <name type="scientific">Desulfuromusa kysingii</name>
    <dbReference type="NCBI Taxonomy" id="37625"/>
    <lineage>
        <taxon>Bacteria</taxon>
        <taxon>Pseudomonadati</taxon>
        <taxon>Thermodesulfobacteriota</taxon>
        <taxon>Desulfuromonadia</taxon>
        <taxon>Desulfuromonadales</taxon>
        <taxon>Geopsychrobacteraceae</taxon>
        <taxon>Desulfuromusa</taxon>
    </lineage>
</organism>
<dbReference type="GO" id="GO:0006779">
    <property type="term" value="P:porphyrin-containing compound biosynthetic process"/>
    <property type="evidence" value="ECO:0007669"/>
    <property type="project" value="TreeGrafter"/>
</dbReference>
<dbReference type="InterPro" id="IPR034505">
    <property type="entry name" value="Coproporphyrinogen-III_oxidase"/>
</dbReference>
<gene>
    <name evidence="2" type="ORF">SAMN05660420_00255</name>
</gene>
<dbReference type="EMBL" id="FNQN01000001">
    <property type="protein sequence ID" value="SDZ77676.1"/>
    <property type="molecule type" value="Genomic_DNA"/>
</dbReference>
<dbReference type="InterPro" id="IPR006638">
    <property type="entry name" value="Elp3/MiaA/NifB-like_rSAM"/>
</dbReference>
<dbReference type="SFLD" id="SFLDS00029">
    <property type="entry name" value="Radical_SAM"/>
    <property type="match status" value="1"/>
</dbReference>
<dbReference type="SMART" id="SM00729">
    <property type="entry name" value="Elp3"/>
    <property type="match status" value="1"/>
</dbReference>
<dbReference type="InterPro" id="IPR023404">
    <property type="entry name" value="rSAM_horseshoe"/>
</dbReference>
<evidence type="ECO:0000313" key="2">
    <source>
        <dbReference type="EMBL" id="SDZ77676.1"/>
    </source>
</evidence>
<dbReference type="SFLD" id="SFLDG01065">
    <property type="entry name" value="anaerobic_coproporphyrinogen-I"/>
    <property type="match status" value="1"/>
</dbReference>
<feature type="domain" description="Radical SAM core" evidence="1">
    <location>
        <begin position="102"/>
        <end position="339"/>
    </location>
</feature>
<dbReference type="InterPro" id="IPR026332">
    <property type="entry name" value="HutW"/>
</dbReference>
<proteinExistence type="predicted"/>
<dbReference type="Gene3D" id="3.80.30.20">
    <property type="entry name" value="tm_1862 like domain"/>
    <property type="match status" value="1"/>
</dbReference>
<sequence>MNWTSKAEQLLDKTPAFIGDKLRVKLEAKAAQLNLGQIDSHFVKKHTHNDQGSATKCPQPKVSDSPLTQAFARKYAVHAAMMGGTKREGNLQETLQQEIMQTPQNRPGMAYIHIPFCCSRCHFCGFYAESSIPAVMDSYVNALALDIARSGQLLKSAGQQLQAVYFGGGTPTDLSAENLKHLLETLHKEVPLTADCEITLEGRLYGFNDHKVQTVLDGGVNRFSFGVQSFNTQIRQQVGRKQPREEVIERLNRIAELAEPFQAAVIIDLIYGLPGQTETEWLQDINSAINNTQIHGLDLYQINIIPSTPLMAIKDKLPPMANLQQRANLFSKGNQTMLDAGFTRLSIAHWSRDLRERNRYNSGNKRGDNCLPLGSGAGGRWGAVSFYQQSDINRYQDAIKLGEKPLAMGVTMPPHYPITLIAIDQLEQQYLDITKLEEAAEHPLCSDLLPMIEHWEAAGLLCLKPSGKAELTEAGEFWVVNLQYLIDVSLKEILCAK</sequence>
<dbReference type="RefSeq" id="WP_092344121.1">
    <property type="nucleotide sequence ID" value="NZ_FNQN01000001.1"/>
</dbReference>
<dbReference type="Pfam" id="PF04055">
    <property type="entry name" value="Radical_SAM"/>
    <property type="match status" value="1"/>
</dbReference>
<dbReference type="PANTHER" id="PTHR13932">
    <property type="entry name" value="COPROPORPHYRINIGEN III OXIDASE"/>
    <property type="match status" value="1"/>
</dbReference>
<name>A0A1H3VSC9_9BACT</name>
<dbReference type="InterPro" id="IPR007197">
    <property type="entry name" value="rSAM"/>
</dbReference>
<reference evidence="2 3" key="1">
    <citation type="submission" date="2016-10" db="EMBL/GenBank/DDBJ databases">
        <authorList>
            <person name="de Groot N.N."/>
        </authorList>
    </citation>
    <scope>NUCLEOTIDE SEQUENCE [LARGE SCALE GENOMIC DNA]</scope>
    <source>
        <strain evidence="2 3">DSM 7343</strain>
    </source>
</reference>
<dbReference type="Proteomes" id="UP000199409">
    <property type="component" value="Unassembled WGS sequence"/>
</dbReference>
<dbReference type="CDD" id="cd01335">
    <property type="entry name" value="Radical_SAM"/>
    <property type="match status" value="1"/>
</dbReference>
<protein>
    <submittedName>
        <fullName evidence="2">Oxygen-independent coproporphyrinogen-3 oxidase</fullName>
    </submittedName>
</protein>
<dbReference type="InterPro" id="IPR058240">
    <property type="entry name" value="rSAM_sf"/>
</dbReference>
<dbReference type="GO" id="GO:0051539">
    <property type="term" value="F:4 iron, 4 sulfur cluster binding"/>
    <property type="evidence" value="ECO:0007669"/>
    <property type="project" value="TreeGrafter"/>
</dbReference>
<dbReference type="AlphaFoldDB" id="A0A1H3VSC9"/>
<dbReference type="SUPFAM" id="SSF102114">
    <property type="entry name" value="Radical SAM enzymes"/>
    <property type="match status" value="1"/>
</dbReference>
<dbReference type="PROSITE" id="PS51918">
    <property type="entry name" value="RADICAL_SAM"/>
    <property type="match status" value="1"/>
</dbReference>
<accession>A0A1H3VSC9</accession>
<dbReference type="PANTHER" id="PTHR13932:SF9">
    <property type="entry name" value="COPROPORPHYRINOGEN III OXIDASE"/>
    <property type="match status" value="1"/>
</dbReference>
<dbReference type="GO" id="GO:0005737">
    <property type="term" value="C:cytoplasm"/>
    <property type="evidence" value="ECO:0007669"/>
    <property type="project" value="TreeGrafter"/>
</dbReference>
<dbReference type="OrthoDB" id="9808022at2"/>
<keyword evidence="3" id="KW-1185">Reference proteome</keyword>
<evidence type="ECO:0000313" key="3">
    <source>
        <dbReference type="Proteomes" id="UP000199409"/>
    </source>
</evidence>
<dbReference type="SFLD" id="SFLDF00311">
    <property type="entry name" value="heme_degradation_proteins_(Hut"/>
    <property type="match status" value="1"/>
</dbReference>
<evidence type="ECO:0000259" key="1">
    <source>
        <dbReference type="PROSITE" id="PS51918"/>
    </source>
</evidence>